<comment type="catalytic activity">
    <reaction evidence="7">
        <text>ATP + H2O = ADP + phosphate + H(+)</text>
        <dbReference type="Rhea" id="RHEA:13065"/>
        <dbReference type="ChEBI" id="CHEBI:15377"/>
        <dbReference type="ChEBI" id="CHEBI:15378"/>
        <dbReference type="ChEBI" id="CHEBI:30616"/>
        <dbReference type="ChEBI" id="CHEBI:43474"/>
        <dbReference type="ChEBI" id="CHEBI:456216"/>
        <dbReference type="EC" id="3.6.4.13"/>
    </reaction>
</comment>
<protein>
    <recommendedName>
        <fullName evidence="7">ATP-dependent RNA helicase</fullName>
        <ecNumber evidence="7">3.6.4.13</ecNumber>
    </recommendedName>
</protein>
<dbReference type="Proteomes" id="UP001175000">
    <property type="component" value="Unassembled WGS sequence"/>
</dbReference>
<comment type="function">
    <text evidence="7">RNA helicase.</text>
</comment>
<keyword evidence="12" id="KW-1185">Reference proteome</keyword>
<keyword evidence="4 6" id="KW-0067">ATP-binding</keyword>
<dbReference type="SMART" id="SM00490">
    <property type="entry name" value="HELICc"/>
    <property type="match status" value="1"/>
</dbReference>
<comment type="domain">
    <text evidence="7">The Q motif is unique to and characteristic of the DEAD box family of RNA helicases and controls ATP binding and hydrolysis.</text>
</comment>
<dbReference type="PROSITE" id="PS00039">
    <property type="entry name" value="DEAD_ATP_HELICASE"/>
    <property type="match status" value="1"/>
</dbReference>
<dbReference type="InterPro" id="IPR001650">
    <property type="entry name" value="Helicase_C-like"/>
</dbReference>
<feature type="region of interest" description="Disordered" evidence="8">
    <location>
        <begin position="466"/>
        <end position="551"/>
    </location>
</feature>
<reference evidence="11" key="1">
    <citation type="submission" date="2023-06" db="EMBL/GenBank/DDBJ databases">
        <title>Genome-scale phylogeny and comparative genomics of the fungal order Sordariales.</title>
        <authorList>
            <consortium name="Lawrence Berkeley National Laboratory"/>
            <person name="Hensen N."/>
            <person name="Bonometti L."/>
            <person name="Westerberg I."/>
            <person name="Brannstrom I.O."/>
            <person name="Guillou S."/>
            <person name="Cros-Aarteil S."/>
            <person name="Calhoun S."/>
            <person name="Haridas S."/>
            <person name="Kuo A."/>
            <person name="Mondo S."/>
            <person name="Pangilinan J."/>
            <person name="Riley R."/>
            <person name="Labutti K."/>
            <person name="Andreopoulos B."/>
            <person name="Lipzen A."/>
            <person name="Chen C."/>
            <person name="Yanf M."/>
            <person name="Daum C."/>
            <person name="Ng V."/>
            <person name="Clum A."/>
            <person name="Steindorff A."/>
            <person name="Ohm R."/>
            <person name="Martin F."/>
            <person name="Silar P."/>
            <person name="Natvig D."/>
            <person name="Lalanne C."/>
            <person name="Gautier V."/>
            <person name="Ament-Velasquez S.L."/>
            <person name="Kruys A."/>
            <person name="Hutchinson M.I."/>
            <person name="Powell A.J."/>
            <person name="Barry K."/>
            <person name="Miller A.N."/>
            <person name="Grigoriev I.V."/>
            <person name="Debuchy R."/>
            <person name="Gladieux P."/>
            <person name="Thoren M.H."/>
            <person name="Johannesson H."/>
        </authorList>
    </citation>
    <scope>NUCLEOTIDE SEQUENCE</scope>
    <source>
        <strain evidence="11">CBS 606.72</strain>
    </source>
</reference>
<dbReference type="SUPFAM" id="SSF52540">
    <property type="entry name" value="P-loop containing nucleoside triphosphate hydrolases"/>
    <property type="match status" value="1"/>
</dbReference>
<evidence type="ECO:0000256" key="4">
    <source>
        <dbReference type="ARBA" id="ARBA00022840"/>
    </source>
</evidence>
<accession>A0AA40BZY4</accession>
<organism evidence="11 12">
    <name type="scientific">Immersiella caudata</name>
    <dbReference type="NCBI Taxonomy" id="314043"/>
    <lineage>
        <taxon>Eukaryota</taxon>
        <taxon>Fungi</taxon>
        <taxon>Dikarya</taxon>
        <taxon>Ascomycota</taxon>
        <taxon>Pezizomycotina</taxon>
        <taxon>Sordariomycetes</taxon>
        <taxon>Sordariomycetidae</taxon>
        <taxon>Sordariales</taxon>
        <taxon>Lasiosphaeriaceae</taxon>
        <taxon>Immersiella</taxon>
    </lineage>
</organism>
<dbReference type="GO" id="GO:0005524">
    <property type="term" value="F:ATP binding"/>
    <property type="evidence" value="ECO:0007669"/>
    <property type="project" value="UniProtKB-UniRule"/>
</dbReference>
<dbReference type="GO" id="GO:0003723">
    <property type="term" value="F:RNA binding"/>
    <property type="evidence" value="ECO:0007669"/>
    <property type="project" value="UniProtKB-UniRule"/>
</dbReference>
<keyword evidence="2 6" id="KW-0378">Hydrolase</keyword>
<dbReference type="PROSITE" id="PS51192">
    <property type="entry name" value="HELICASE_ATP_BIND_1"/>
    <property type="match status" value="1"/>
</dbReference>
<keyword evidence="3 6" id="KW-0347">Helicase</keyword>
<dbReference type="InterPro" id="IPR027417">
    <property type="entry name" value="P-loop_NTPase"/>
</dbReference>
<dbReference type="InterPro" id="IPR014001">
    <property type="entry name" value="Helicase_ATP-bd"/>
</dbReference>
<evidence type="ECO:0000256" key="1">
    <source>
        <dbReference type="ARBA" id="ARBA00022741"/>
    </source>
</evidence>
<gene>
    <name evidence="11" type="ORF">B0T14DRAFT_537378</name>
</gene>
<dbReference type="Pfam" id="PF00270">
    <property type="entry name" value="DEAD"/>
    <property type="match status" value="1"/>
</dbReference>
<keyword evidence="1 6" id="KW-0547">Nucleotide-binding</keyword>
<comment type="similarity">
    <text evidence="6">Belongs to the DEAD box helicase family.</text>
</comment>
<dbReference type="EC" id="3.6.4.13" evidence="7"/>
<dbReference type="InterPro" id="IPR011545">
    <property type="entry name" value="DEAD/DEAH_box_helicase_dom"/>
</dbReference>
<dbReference type="PROSITE" id="PS51194">
    <property type="entry name" value="HELICASE_CTER"/>
    <property type="match status" value="1"/>
</dbReference>
<evidence type="ECO:0000256" key="3">
    <source>
        <dbReference type="ARBA" id="ARBA00022806"/>
    </source>
</evidence>
<evidence type="ECO:0000313" key="12">
    <source>
        <dbReference type="Proteomes" id="UP001175000"/>
    </source>
</evidence>
<feature type="domain" description="Helicase C-terminal" evidence="10">
    <location>
        <begin position="253"/>
        <end position="411"/>
    </location>
</feature>
<dbReference type="SMART" id="SM00487">
    <property type="entry name" value="DEXDc"/>
    <property type="match status" value="1"/>
</dbReference>
<dbReference type="InterPro" id="IPR000629">
    <property type="entry name" value="RNA-helicase_DEAD-box_CS"/>
</dbReference>
<keyword evidence="5 7" id="KW-0694">RNA-binding</keyword>
<evidence type="ECO:0000259" key="9">
    <source>
        <dbReference type="PROSITE" id="PS51192"/>
    </source>
</evidence>
<comment type="caution">
    <text evidence="11">The sequence shown here is derived from an EMBL/GenBank/DDBJ whole genome shotgun (WGS) entry which is preliminary data.</text>
</comment>
<dbReference type="GO" id="GO:0003724">
    <property type="term" value="F:RNA helicase activity"/>
    <property type="evidence" value="ECO:0007669"/>
    <property type="project" value="UniProtKB-EC"/>
</dbReference>
<dbReference type="CDD" id="cd18787">
    <property type="entry name" value="SF2_C_DEAD"/>
    <property type="match status" value="1"/>
</dbReference>
<evidence type="ECO:0000256" key="8">
    <source>
        <dbReference type="SAM" id="MobiDB-lite"/>
    </source>
</evidence>
<dbReference type="Gene3D" id="3.40.50.300">
    <property type="entry name" value="P-loop containing nucleotide triphosphate hydrolases"/>
    <property type="match status" value="2"/>
</dbReference>
<dbReference type="Pfam" id="PF00271">
    <property type="entry name" value="Helicase_C"/>
    <property type="match status" value="1"/>
</dbReference>
<evidence type="ECO:0000256" key="5">
    <source>
        <dbReference type="ARBA" id="ARBA00022884"/>
    </source>
</evidence>
<dbReference type="GO" id="GO:0016787">
    <property type="term" value="F:hydrolase activity"/>
    <property type="evidence" value="ECO:0007669"/>
    <property type="project" value="UniProtKB-KW"/>
</dbReference>
<evidence type="ECO:0000259" key="10">
    <source>
        <dbReference type="PROSITE" id="PS51194"/>
    </source>
</evidence>
<evidence type="ECO:0000256" key="7">
    <source>
        <dbReference type="RuleBase" id="RU365068"/>
    </source>
</evidence>
<dbReference type="PANTHER" id="PTHR24031">
    <property type="entry name" value="RNA HELICASE"/>
    <property type="match status" value="1"/>
</dbReference>
<sequence length="551" mass="59692">MESPQPERVTYASMAGRVNPKLLKALEQMEYTHMTPVQEKVLQLPSFTDDALVQAKTGTGKTIAFLLPVLHTLLATKNLDRSKVSLLVLAPTRELAQQIADECDKLTSLCKPALECHLAVGGSKRASSLSKFLQGSPTILVATPGRLLDYLSDEAVKEKFSNLRCLVLDEADRMLDQGFMPDLLKILKVLPSKTSAGWQGMCFSATVPPEINKVLHFVLYPGHHRISTIDENETPTVDAIPQSAIPVGSIYDVLPTLHSVLACERMDNPSLKAVVFCSTARQAGLLYSIFGYTGGAAPGKLPVYQMHSRMSQASRNRTVEEFKAATQGLLFASDVVGRGMDFPDIGLVIQVGLTTDKDQYVHRVGRTGRAGKSGRATMIMTPEEMAFVRKNPQFPIKTIKWEHPKADSTLSASVIEKALEKVPLQTKEQAYVAFLGFTKALKKIHGMDAPAVVKLANQFSESLGLEEPPALEPSTVGKMGLKGVPGLTIKRGAANKGGPRGGPGAGGRKKPLDDSTPTASSSENRRPKPPVGEPRHKRPKRETRGQGSATF</sequence>
<dbReference type="AlphaFoldDB" id="A0AA40BZY4"/>
<evidence type="ECO:0000313" key="11">
    <source>
        <dbReference type="EMBL" id="KAK0619685.1"/>
    </source>
</evidence>
<proteinExistence type="inferred from homology"/>
<dbReference type="CDD" id="cd17964">
    <property type="entry name" value="DEADc_MSS116"/>
    <property type="match status" value="1"/>
</dbReference>
<evidence type="ECO:0000256" key="2">
    <source>
        <dbReference type="ARBA" id="ARBA00022801"/>
    </source>
</evidence>
<feature type="domain" description="Helicase ATP-binding" evidence="9">
    <location>
        <begin position="42"/>
        <end position="225"/>
    </location>
</feature>
<evidence type="ECO:0000256" key="6">
    <source>
        <dbReference type="RuleBase" id="RU000492"/>
    </source>
</evidence>
<name>A0AA40BZY4_9PEZI</name>
<dbReference type="EMBL" id="JAULSU010000004">
    <property type="protein sequence ID" value="KAK0619685.1"/>
    <property type="molecule type" value="Genomic_DNA"/>
</dbReference>